<dbReference type="Pfam" id="PF01753">
    <property type="entry name" value="zf-MYND"/>
    <property type="match status" value="1"/>
</dbReference>
<accession>A0A3N4KBE9</accession>
<evidence type="ECO:0000256" key="2">
    <source>
        <dbReference type="ARBA" id="ARBA00022771"/>
    </source>
</evidence>
<dbReference type="InterPro" id="IPR002893">
    <property type="entry name" value="Znf_MYND"/>
</dbReference>
<evidence type="ECO:0000313" key="8">
    <source>
        <dbReference type="Proteomes" id="UP000277580"/>
    </source>
</evidence>
<evidence type="ECO:0000259" key="6">
    <source>
        <dbReference type="PROSITE" id="PS50865"/>
    </source>
</evidence>
<gene>
    <name evidence="7" type="ORF">P167DRAFT_550346</name>
</gene>
<evidence type="ECO:0000256" key="1">
    <source>
        <dbReference type="ARBA" id="ARBA00022723"/>
    </source>
</evidence>
<keyword evidence="1" id="KW-0479">Metal-binding</keyword>
<reference evidence="7 8" key="1">
    <citation type="journal article" date="2018" name="Nat. Ecol. Evol.">
        <title>Pezizomycetes genomes reveal the molecular basis of ectomycorrhizal truffle lifestyle.</title>
        <authorList>
            <person name="Murat C."/>
            <person name="Payen T."/>
            <person name="Noel B."/>
            <person name="Kuo A."/>
            <person name="Morin E."/>
            <person name="Chen J."/>
            <person name="Kohler A."/>
            <person name="Krizsan K."/>
            <person name="Balestrini R."/>
            <person name="Da Silva C."/>
            <person name="Montanini B."/>
            <person name="Hainaut M."/>
            <person name="Levati E."/>
            <person name="Barry K.W."/>
            <person name="Belfiori B."/>
            <person name="Cichocki N."/>
            <person name="Clum A."/>
            <person name="Dockter R.B."/>
            <person name="Fauchery L."/>
            <person name="Guy J."/>
            <person name="Iotti M."/>
            <person name="Le Tacon F."/>
            <person name="Lindquist E.A."/>
            <person name="Lipzen A."/>
            <person name="Malagnac F."/>
            <person name="Mello A."/>
            <person name="Molinier V."/>
            <person name="Miyauchi S."/>
            <person name="Poulain J."/>
            <person name="Riccioni C."/>
            <person name="Rubini A."/>
            <person name="Sitrit Y."/>
            <person name="Splivallo R."/>
            <person name="Traeger S."/>
            <person name="Wang M."/>
            <person name="Zifcakova L."/>
            <person name="Wipf D."/>
            <person name="Zambonelli A."/>
            <person name="Paolocci F."/>
            <person name="Nowrousian M."/>
            <person name="Ottonello S."/>
            <person name="Baldrian P."/>
            <person name="Spatafora J.W."/>
            <person name="Henrissat B."/>
            <person name="Nagy L.G."/>
            <person name="Aury J.M."/>
            <person name="Wincker P."/>
            <person name="Grigoriev I.V."/>
            <person name="Bonfante P."/>
            <person name="Martin F.M."/>
        </authorList>
    </citation>
    <scope>NUCLEOTIDE SEQUENCE [LARGE SCALE GENOMIC DNA]</scope>
    <source>
        <strain evidence="7 8">CCBAS932</strain>
    </source>
</reference>
<dbReference type="EMBL" id="ML119237">
    <property type="protein sequence ID" value="RPB06689.1"/>
    <property type="molecule type" value="Genomic_DNA"/>
</dbReference>
<evidence type="ECO:0000256" key="4">
    <source>
        <dbReference type="PROSITE-ProRule" id="PRU00134"/>
    </source>
</evidence>
<protein>
    <recommendedName>
        <fullName evidence="6">MYND-type domain-containing protein</fullName>
    </recommendedName>
</protein>
<dbReference type="PROSITE" id="PS50865">
    <property type="entry name" value="ZF_MYND_2"/>
    <property type="match status" value="1"/>
</dbReference>
<evidence type="ECO:0000256" key="5">
    <source>
        <dbReference type="SAM" id="MobiDB-lite"/>
    </source>
</evidence>
<feature type="region of interest" description="Disordered" evidence="5">
    <location>
        <begin position="1"/>
        <end position="37"/>
    </location>
</feature>
<evidence type="ECO:0000313" key="7">
    <source>
        <dbReference type="EMBL" id="RPB06689.1"/>
    </source>
</evidence>
<feature type="compositionally biased region" description="Basic residues" evidence="5">
    <location>
        <begin position="17"/>
        <end position="27"/>
    </location>
</feature>
<dbReference type="AlphaFoldDB" id="A0A3N4KBE9"/>
<sequence length="294" mass="32853">MTSSMDGQDLDTLCGHGHGHGHKHSARKMPGAPAKNSALEDCPGGRCMSSLDFHRAQCKKSPELYDATQVRVSTILLEDGHYLEALNFCLCALDRSSAGCQSHANFDPTLAFKELKRYAQSDFDPTYPPPMNIRPHPQCQLLFNLAFASFNLYGACVFSTSILRLAHHANQHHYPLLLAGVAHSTKAYDVKGLCFRVQPLGLHDNFTGIRVDEAAAYHMHHVGLWGGEKMKGWLADCEEEVKRKACDAIDCGKVEEKAGMWLMCARCKEWWYCSPGCQRRDWEAGSHKKICKDK</sequence>
<evidence type="ECO:0000256" key="3">
    <source>
        <dbReference type="ARBA" id="ARBA00022833"/>
    </source>
</evidence>
<dbReference type="Proteomes" id="UP000277580">
    <property type="component" value="Unassembled WGS sequence"/>
</dbReference>
<keyword evidence="2 4" id="KW-0863">Zinc-finger</keyword>
<dbReference type="GO" id="GO:0008270">
    <property type="term" value="F:zinc ion binding"/>
    <property type="evidence" value="ECO:0007669"/>
    <property type="project" value="UniProtKB-KW"/>
</dbReference>
<dbReference type="Gene3D" id="6.10.140.2220">
    <property type="match status" value="1"/>
</dbReference>
<feature type="domain" description="MYND-type" evidence="6">
    <location>
        <begin position="248"/>
        <end position="291"/>
    </location>
</feature>
<name>A0A3N4KBE9_9PEZI</name>
<dbReference type="OrthoDB" id="432970at2759"/>
<organism evidence="7 8">
    <name type="scientific">Morchella conica CCBAS932</name>
    <dbReference type="NCBI Taxonomy" id="1392247"/>
    <lineage>
        <taxon>Eukaryota</taxon>
        <taxon>Fungi</taxon>
        <taxon>Dikarya</taxon>
        <taxon>Ascomycota</taxon>
        <taxon>Pezizomycotina</taxon>
        <taxon>Pezizomycetes</taxon>
        <taxon>Pezizales</taxon>
        <taxon>Morchellaceae</taxon>
        <taxon>Morchella</taxon>
    </lineage>
</organism>
<keyword evidence="8" id="KW-1185">Reference proteome</keyword>
<proteinExistence type="predicted"/>
<dbReference type="SUPFAM" id="SSF144232">
    <property type="entry name" value="HIT/MYND zinc finger-like"/>
    <property type="match status" value="1"/>
</dbReference>
<dbReference type="InParanoid" id="A0A3N4KBE9"/>
<keyword evidence="3" id="KW-0862">Zinc</keyword>